<reference evidence="1 2" key="4">
    <citation type="journal article" date="2011" name="BMC Genomics">
        <title>Genome-wide protein localization prediction strategies for gram negative bacteria.</title>
        <authorList>
            <person name="Romine M.F."/>
        </authorList>
    </citation>
    <scope>NUCLEOTIDE SEQUENCE [LARGE SCALE GENOMIC DNA]</scope>
    <source>
        <strain evidence="2">ATCC 700550 / JCM 31522 / CIP 106686 / LMG 19005 / NCIMB 14063 / MR-1</strain>
    </source>
</reference>
<dbReference type="KEGG" id="son:SO_4817"/>
<gene>
    <name evidence="1" type="ordered locus">SO_4817</name>
</gene>
<accession>K4PTW5</accession>
<proteinExistence type="predicted"/>
<reference evidence="1 2" key="3">
    <citation type="journal article" date="2008" name="Appl. Environ. Microbiol.">
        <title>Identification of mobile elements and pseudogenes in the Shewanella oneidensis MR-1 genome.</title>
        <authorList>
            <person name="Romine M.F."/>
            <person name="Carlson T.S."/>
            <person name="Norbeck A.D."/>
            <person name="McCue L.A."/>
            <person name="Lipton M.S."/>
        </authorList>
    </citation>
    <scope>NUCLEOTIDE SEQUENCE [LARGE SCALE GENOMIC DNA]</scope>
    <source>
        <strain evidence="2">ATCC 700550 / JCM 31522 / CIP 106686 / LMG 19005 / NCIMB 14063 / MR-1</strain>
    </source>
</reference>
<reference evidence="1 2" key="1">
    <citation type="journal article" date="2002" name="Nat. Biotechnol.">
        <title>Genome sequence of the dissimilatory metal ion-reducing bacterium Shewanella oneidensis.</title>
        <authorList>
            <person name="Heidelberg J.F."/>
            <person name="Paulsen I.T."/>
            <person name="Nelson K.E."/>
            <person name="Gaidos E.J."/>
            <person name="Nelson W.C."/>
            <person name="Read T.D."/>
            <person name="Eisen J.A."/>
            <person name="Seshadri R."/>
            <person name="Ward N."/>
            <person name="Methe B."/>
            <person name="Clayton R.A."/>
            <person name="Meyer T."/>
            <person name="Tsapin A."/>
            <person name="Scott J."/>
            <person name="Beanan M."/>
            <person name="Brinkac L."/>
            <person name="Daugherty S."/>
            <person name="DeBoy R.T."/>
            <person name="Dodson R.J."/>
            <person name="Durkin A.S."/>
            <person name="Haft D.H."/>
            <person name="Kolonay J.F."/>
            <person name="Madupu R."/>
            <person name="Peterson J.D."/>
            <person name="Umayam L.A."/>
            <person name="White O."/>
            <person name="Wolf A.M."/>
            <person name="Vamathevan J."/>
            <person name="Weidman J."/>
            <person name="Impraim M."/>
            <person name="Lee K."/>
            <person name="Berry K."/>
            <person name="Lee C."/>
            <person name="Mueller J."/>
            <person name="Khouri H."/>
            <person name="Gill J."/>
            <person name="Utterback T.R."/>
            <person name="McDonald L.A."/>
            <person name="Feldblyum T.V."/>
            <person name="Smith H.O."/>
            <person name="Venter J.C."/>
            <person name="Nealson K.H."/>
            <person name="Fraser C.M."/>
        </authorList>
    </citation>
    <scope>NUCLEOTIDE SEQUENCE [LARGE SCALE GENOMIC DNA]</scope>
    <source>
        <strain evidence="2">ATCC 700550 / JCM 31522 / CIP 106686 / LMG 19005 / NCIMB 14063 / MR-1</strain>
    </source>
</reference>
<dbReference type="Proteomes" id="UP000008186">
    <property type="component" value="Chromosome"/>
</dbReference>
<dbReference type="OrthoDB" id="8482078at2"/>
<dbReference type="PaxDb" id="211586-SO_4817"/>
<organism evidence="1 2">
    <name type="scientific">Shewanella oneidensis (strain ATCC 700550 / JCM 31522 / CIP 106686 / LMG 19005 / NCIMB 14063 / MR-1)</name>
    <dbReference type="NCBI Taxonomy" id="211586"/>
    <lineage>
        <taxon>Bacteria</taxon>
        <taxon>Pseudomonadati</taxon>
        <taxon>Pseudomonadota</taxon>
        <taxon>Gammaproteobacteria</taxon>
        <taxon>Alteromonadales</taxon>
        <taxon>Shewanellaceae</taxon>
        <taxon>Shewanella</taxon>
    </lineage>
</organism>
<name>K4PTW5_SHEON</name>
<sequence length="71" mass="8482">MKISKRAIRRHHNVRLKKYRATYWGGRPKQSTQFLGICLGTPCICSCYMCGNQRYYWGASFQEQRQKLKYS</sequence>
<keyword evidence="2" id="KW-1185">Reference proteome</keyword>
<protein>
    <submittedName>
        <fullName evidence="1">Uncharacterized protein</fullName>
    </submittedName>
</protein>
<dbReference type="BioCyc" id="SONE211586:G1GMP-360-MONOMER"/>
<dbReference type="EMBL" id="AE014299">
    <property type="protein sequence ID" value="AFV73507.1"/>
    <property type="molecule type" value="Genomic_DNA"/>
</dbReference>
<evidence type="ECO:0000313" key="2">
    <source>
        <dbReference type="Proteomes" id="UP000008186"/>
    </source>
</evidence>
<dbReference type="STRING" id="211586.SO_4817"/>
<reference evidence="1 2" key="2">
    <citation type="journal article" date="2005" name="Proteomics">
        <title>Global detection and characterization of hypothetical proteins in Shewanella oneidensis MR-1 using LC-MS based proteomics.</title>
        <authorList>
            <person name="Elias D.A."/>
            <person name="Monroe M.E."/>
            <person name="Marshall M.J."/>
            <person name="Romine M.F."/>
            <person name="Belieav A.S."/>
            <person name="Fredrickson J.K."/>
            <person name="Anderson G.A."/>
            <person name="Smith R.D."/>
            <person name="Lipton M.S."/>
        </authorList>
    </citation>
    <scope>NUCLEOTIDE SEQUENCE [LARGE SCALE GENOMIC DNA]</scope>
    <source>
        <strain evidence="2">ATCC 700550 / JCM 31522 / CIP 106686 / LMG 19005 / NCIMB 14063 / MR-1</strain>
    </source>
</reference>
<evidence type="ECO:0000313" key="1">
    <source>
        <dbReference type="EMBL" id="AFV73507.1"/>
    </source>
</evidence>
<dbReference type="HOGENOM" id="CLU_187722_0_0_6"/>
<dbReference type="AlphaFoldDB" id="K4PTW5"/>